<evidence type="ECO:0000256" key="1">
    <source>
        <dbReference type="ARBA" id="ARBA00009673"/>
    </source>
</evidence>
<comment type="catalytic activity">
    <reaction evidence="4">
        <text>glycyl-tRNA(Ala) + H2O = tRNA(Ala) + glycine + H(+)</text>
        <dbReference type="Rhea" id="RHEA:53744"/>
        <dbReference type="Rhea" id="RHEA-COMP:9657"/>
        <dbReference type="Rhea" id="RHEA-COMP:13640"/>
        <dbReference type="ChEBI" id="CHEBI:15377"/>
        <dbReference type="ChEBI" id="CHEBI:15378"/>
        <dbReference type="ChEBI" id="CHEBI:57305"/>
        <dbReference type="ChEBI" id="CHEBI:78442"/>
        <dbReference type="ChEBI" id="CHEBI:78522"/>
    </reaction>
</comment>
<dbReference type="SUPFAM" id="SSF69500">
    <property type="entry name" value="DTD-like"/>
    <property type="match status" value="1"/>
</dbReference>
<dbReference type="GO" id="GO:0005737">
    <property type="term" value="C:cytoplasm"/>
    <property type="evidence" value="ECO:0007669"/>
    <property type="project" value="UniProtKB-SubCell"/>
</dbReference>
<dbReference type="PANTHER" id="PTHR10472:SF5">
    <property type="entry name" value="D-AMINOACYL-TRNA DEACYLASE 1"/>
    <property type="match status" value="1"/>
</dbReference>
<dbReference type="InterPro" id="IPR023509">
    <property type="entry name" value="DTD-like_sf"/>
</dbReference>
<evidence type="ECO:0000256" key="4">
    <source>
        <dbReference type="HAMAP-Rule" id="MF_00518"/>
    </source>
</evidence>
<keyword evidence="2 4" id="KW-0820">tRNA-binding</keyword>
<dbReference type="RefSeq" id="WP_209525403.1">
    <property type="nucleotide sequence ID" value="NZ_JAEEGA010000002.1"/>
</dbReference>
<dbReference type="GO" id="GO:0106026">
    <property type="term" value="F:Gly-tRNA(Ala) deacylase activity"/>
    <property type="evidence" value="ECO:0007669"/>
    <property type="project" value="UniProtKB-UniRule"/>
</dbReference>
<reference evidence="5" key="1">
    <citation type="submission" date="2020-12" db="EMBL/GenBank/DDBJ databases">
        <title>Vagococcus allomyrinae sp. nov. and Enterococcus lavae sp. nov., isolated from the larvae of Allomyrina dichotoma.</title>
        <authorList>
            <person name="Lee S.D."/>
        </authorList>
    </citation>
    <scope>NUCLEOTIDE SEQUENCE</scope>
    <source>
        <strain evidence="5">BWB3-3</strain>
    </source>
</reference>
<evidence type="ECO:0000256" key="2">
    <source>
        <dbReference type="ARBA" id="ARBA00022555"/>
    </source>
</evidence>
<dbReference type="GO" id="GO:0051500">
    <property type="term" value="F:D-tyrosyl-tRNA(Tyr) deacylase activity"/>
    <property type="evidence" value="ECO:0007669"/>
    <property type="project" value="TreeGrafter"/>
</dbReference>
<dbReference type="AlphaFoldDB" id="A0A940P8M4"/>
<sequence>MKVVLQKVSQASVSVDQQVISAIDLGLMLLVGVKEGDTEKEAEYLANKVSKMRIFEDSDDKLNLSVHDVKGEILSISQFTLLANTKKGNRPSFTEAAKPAEATALYQYFNEKLRETGLSVSEGEFGAHMAVSLVNDGPVTIVLDTDYK</sequence>
<dbReference type="PANTHER" id="PTHR10472">
    <property type="entry name" value="D-TYROSYL-TRNA TYR DEACYLASE"/>
    <property type="match status" value="1"/>
</dbReference>
<organism evidence="5 6">
    <name type="scientific">Vagococcus allomyrinae</name>
    <dbReference type="NCBI Taxonomy" id="2794353"/>
    <lineage>
        <taxon>Bacteria</taxon>
        <taxon>Bacillati</taxon>
        <taxon>Bacillota</taxon>
        <taxon>Bacilli</taxon>
        <taxon>Lactobacillales</taxon>
        <taxon>Enterococcaceae</taxon>
        <taxon>Vagococcus</taxon>
    </lineage>
</organism>
<dbReference type="InterPro" id="IPR003732">
    <property type="entry name" value="Daa-tRNA_deacyls_DTD"/>
</dbReference>
<dbReference type="EMBL" id="JAEEGA010000002">
    <property type="protein sequence ID" value="MBP1039962.1"/>
    <property type="molecule type" value="Genomic_DNA"/>
</dbReference>
<name>A0A940P8M4_9ENTE</name>
<dbReference type="Proteomes" id="UP000674938">
    <property type="component" value="Unassembled WGS sequence"/>
</dbReference>
<evidence type="ECO:0000313" key="5">
    <source>
        <dbReference type="EMBL" id="MBP1039962.1"/>
    </source>
</evidence>
<dbReference type="GO" id="GO:0019478">
    <property type="term" value="P:D-amino acid catabolic process"/>
    <property type="evidence" value="ECO:0007669"/>
    <property type="project" value="UniProtKB-UniRule"/>
</dbReference>
<proteinExistence type="inferred from homology"/>
<dbReference type="HAMAP" id="MF_00518">
    <property type="entry name" value="Deacylase_Dtd"/>
    <property type="match status" value="1"/>
</dbReference>
<comment type="catalytic activity">
    <reaction evidence="4">
        <text>a D-aminoacyl-tRNA + H2O = a tRNA + a D-alpha-amino acid + H(+)</text>
        <dbReference type="Rhea" id="RHEA:13953"/>
        <dbReference type="Rhea" id="RHEA-COMP:10123"/>
        <dbReference type="Rhea" id="RHEA-COMP:10124"/>
        <dbReference type="ChEBI" id="CHEBI:15377"/>
        <dbReference type="ChEBI" id="CHEBI:15378"/>
        <dbReference type="ChEBI" id="CHEBI:59871"/>
        <dbReference type="ChEBI" id="CHEBI:78442"/>
        <dbReference type="ChEBI" id="CHEBI:79333"/>
        <dbReference type="EC" id="3.1.1.96"/>
    </reaction>
</comment>
<comment type="subcellular location">
    <subcellularLocation>
        <location evidence="4">Cytoplasm</location>
    </subcellularLocation>
</comment>
<dbReference type="NCBIfam" id="TIGR00256">
    <property type="entry name" value="D-aminoacyl-tRNA deacylase"/>
    <property type="match status" value="1"/>
</dbReference>
<comment type="similarity">
    <text evidence="1 4">Belongs to the DTD family.</text>
</comment>
<keyword evidence="4" id="KW-0963">Cytoplasm</keyword>
<dbReference type="GO" id="GO:0043908">
    <property type="term" value="F:Ser(Gly)-tRNA(Ala) hydrolase activity"/>
    <property type="evidence" value="ECO:0007669"/>
    <property type="project" value="UniProtKB-UniRule"/>
</dbReference>
<accession>A0A940P8M4</accession>
<dbReference type="GO" id="GO:0000049">
    <property type="term" value="F:tRNA binding"/>
    <property type="evidence" value="ECO:0007669"/>
    <property type="project" value="UniProtKB-UniRule"/>
</dbReference>
<comment type="function">
    <text evidence="4">An aminoacyl-tRNA editing enzyme that deacylates mischarged D-aminoacyl-tRNAs. Also deacylates mischarged glycyl-tRNA(Ala), protecting cells against glycine mischarging by AlaRS. Acts via tRNA-based rather than protein-based catalysis; rejects L-amino acids rather than detecting D-amino acids in the active site. By recycling D-aminoacyl-tRNA to D-amino acids and free tRNA molecules, this enzyme counteracts the toxicity associated with the formation of D-aminoacyl-tRNA entities in vivo and helps enforce protein L-homochirality.</text>
</comment>
<dbReference type="Gene3D" id="3.50.80.10">
    <property type="entry name" value="D-tyrosyl-tRNA(Tyr) deacylase"/>
    <property type="match status" value="1"/>
</dbReference>
<dbReference type="Pfam" id="PF02580">
    <property type="entry name" value="Tyr_Deacylase"/>
    <property type="match status" value="1"/>
</dbReference>
<evidence type="ECO:0000313" key="6">
    <source>
        <dbReference type="Proteomes" id="UP000674938"/>
    </source>
</evidence>
<keyword evidence="3 4" id="KW-0694">RNA-binding</keyword>
<dbReference type="FunFam" id="3.50.80.10:FF:000001">
    <property type="entry name" value="D-aminoacyl-tRNA deacylase"/>
    <property type="match status" value="1"/>
</dbReference>
<gene>
    <name evidence="4" type="primary">dtd</name>
    <name evidence="5" type="ORF">I6N95_02945</name>
</gene>
<keyword evidence="6" id="KW-1185">Reference proteome</keyword>
<comment type="subunit">
    <text evidence="4">Homodimer.</text>
</comment>
<dbReference type="EC" id="3.1.1.-" evidence="4"/>
<keyword evidence="4 5" id="KW-0378">Hydrolase</keyword>
<evidence type="ECO:0000256" key="3">
    <source>
        <dbReference type="ARBA" id="ARBA00022884"/>
    </source>
</evidence>
<dbReference type="CDD" id="cd00563">
    <property type="entry name" value="Dtyr_deacylase"/>
    <property type="match status" value="1"/>
</dbReference>
<feature type="short sequence motif" description="Gly-cisPro motif, important for rejection of L-amino acids" evidence="4">
    <location>
        <begin position="137"/>
        <end position="138"/>
    </location>
</feature>
<protein>
    <recommendedName>
        <fullName evidence="4">D-aminoacyl-tRNA deacylase</fullName>
        <shortName evidence="4">DTD</shortName>
        <ecNumber evidence="4">3.1.1.96</ecNumber>
    </recommendedName>
    <alternativeName>
        <fullName evidence="4">Gly-tRNA(Ala) deacylase</fullName>
        <ecNumber evidence="4">3.1.1.-</ecNumber>
    </alternativeName>
</protein>
<dbReference type="EC" id="3.1.1.96" evidence="4"/>
<comment type="domain">
    <text evidence="4">A Gly-cisPro motif from one monomer fits into the active site of the other monomer to allow specific chiral rejection of L-amino acids.</text>
</comment>
<comment type="caution">
    <text evidence="5">The sequence shown here is derived from an EMBL/GenBank/DDBJ whole genome shotgun (WGS) entry which is preliminary data.</text>
</comment>